<dbReference type="PANTHER" id="PTHR42798:SF2">
    <property type="entry name" value="ABC TRANSPORTER ATP-BINDING PROTEIN MG467-RELATED"/>
    <property type="match status" value="1"/>
</dbReference>
<feature type="domain" description="ABC transporter" evidence="6">
    <location>
        <begin position="6"/>
        <end position="225"/>
    </location>
</feature>
<dbReference type="EMBL" id="WTUW01000002">
    <property type="protein sequence ID" value="MZR30496.1"/>
    <property type="molecule type" value="Genomic_DNA"/>
</dbReference>
<evidence type="ECO:0000256" key="5">
    <source>
        <dbReference type="ARBA" id="ARBA00038388"/>
    </source>
</evidence>
<dbReference type="PROSITE" id="PS50893">
    <property type="entry name" value="ABC_TRANSPORTER_2"/>
    <property type="match status" value="1"/>
</dbReference>
<evidence type="ECO:0000256" key="3">
    <source>
        <dbReference type="ARBA" id="ARBA00022741"/>
    </source>
</evidence>
<protein>
    <submittedName>
        <fullName evidence="7">ATP-binding cassette domain-containing protein</fullName>
    </submittedName>
</protein>
<dbReference type="InterPro" id="IPR003593">
    <property type="entry name" value="AAA+_ATPase"/>
</dbReference>
<dbReference type="InterPro" id="IPR017911">
    <property type="entry name" value="MacB-like_ATP-bd"/>
</dbReference>
<organism evidence="7 8">
    <name type="scientific">Sneathiella litorea</name>
    <dbReference type="NCBI Taxonomy" id="2606216"/>
    <lineage>
        <taxon>Bacteria</taxon>
        <taxon>Pseudomonadati</taxon>
        <taxon>Pseudomonadota</taxon>
        <taxon>Alphaproteobacteria</taxon>
        <taxon>Sneathiellales</taxon>
        <taxon>Sneathiellaceae</taxon>
        <taxon>Sneathiella</taxon>
    </lineage>
</organism>
<dbReference type="GO" id="GO:0098796">
    <property type="term" value="C:membrane protein complex"/>
    <property type="evidence" value="ECO:0007669"/>
    <property type="project" value="UniProtKB-ARBA"/>
</dbReference>
<comment type="caution">
    <text evidence="7">The sequence shown here is derived from an EMBL/GenBank/DDBJ whole genome shotgun (WGS) entry which is preliminary data.</text>
</comment>
<dbReference type="FunFam" id="3.40.50.300:FF:000032">
    <property type="entry name" value="Export ABC transporter ATP-binding protein"/>
    <property type="match status" value="1"/>
</dbReference>
<proteinExistence type="inferred from homology"/>
<sequence>MSEPVLKLENIGRTFSQGQEKVLVLENVALELHPGEIVALLGPSGSGKSTLLQLAGLLEPPTMGSVIIDGIDCSKARDTKRTEVRRDKIGFVYQFHHLLPEFSAVENVMMPNLISGVPKSKAKSHATELLTRMGLEHRLSHRPAKLSGGEQQRVAIARALANNPLILLADEPTGNLDEQTAEMVFQYFLDVTRDRGVAALVATHNTELASRMDRIVRVHDHSLVVD</sequence>
<keyword evidence="8" id="KW-1185">Reference proteome</keyword>
<dbReference type="GO" id="GO:0005524">
    <property type="term" value="F:ATP binding"/>
    <property type="evidence" value="ECO:0007669"/>
    <property type="project" value="UniProtKB-KW"/>
</dbReference>
<evidence type="ECO:0000313" key="8">
    <source>
        <dbReference type="Proteomes" id="UP000476030"/>
    </source>
</evidence>
<keyword evidence="1" id="KW-0813">Transport</keyword>
<name>A0A6L8W5S7_9PROT</name>
<keyword evidence="2" id="KW-0997">Cell inner membrane</keyword>
<evidence type="ECO:0000256" key="4">
    <source>
        <dbReference type="ARBA" id="ARBA00022840"/>
    </source>
</evidence>
<dbReference type="RefSeq" id="WP_161315075.1">
    <property type="nucleotide sequence ID" value="NZ_WTUW01000002.1"/>
</dbReference>
<dbReference type="AlphaFoldDB" id="A0A6L8W5S7"/>
<comment type="similarity">
    <text evidence="5">Belongs to the ABC transporter superfamily. Macrolide exporter (TC 3.A.1.122) family.</text>
</comment>
<evidence type="ECO:0000259" key="6">
    <source>
        <dbReference type="PROSITE" id="PS50893"/>
    </source>
</evidence>
<dbReference type="PROSITE" id="PS00211">
    <property type="entry name" value="ABC_TRANSPORTER_1"/>
    <property type="match status" value="1"/>
</dbReference>
<dbReference type="InterPro" id="IPR027417">
    <property type="entry name" value="P-loop_NTPase"/>
</dbReference>
<evidence type="ECO:0000256" key="2">
    <source>
        <dbReference type="ARBA" id="ARBA00022519"/>
    </source>
</evidence>
<dbReference type="SUPFAM" id="SSF52540">
    <property type="entry name" value="P-loop containing nucleoside triphosphate hydrolases"/>
    <property type="match status" value="1"/>
</dbReference>
<gene>
    <name evidence="7" type="ORF">GQE98_07580</name>
</gene>
<dbReference type="InterPro" id="IPR003439">
    <property type="entry name" value="ABC_transporter-like_ATP-bd"/>
</dbReference>
<dbReference type="InterPro" id="IPR017871">
    <property type="entry name" value="ABC_transporter-like_CS"/>
</dbReference>
<dbReference type="GO" id="GO:0022857">
    <property type="term" value="F:transmembrane transporter activity"/>
    <property type="evidence" value="ECO:0007669"/>
    <property type="project" value="UniProtKB-ARBA"/>
</dbReference>
<evidence type="ECO:0000313" key="7">
    <source>
        <dbReference type="EMBL" id="MZR30496.1"/>
    </source>
</evidence>
<dbReference type="PANTHER" id="PTHR42798">
    <property type="entry name" value="LIPOPROTEIN-RELEASING SYSTEM ATP-BINDING PROTEIN LOLD"/>
    <property type="match status" value="1"/>
</dbReference>
<reference evidence="7 8" key="1">
    <citation type="submission" date="2019-12" db="EMBL/GenBank/DDBJ databases">
        <title>Snethiella sp. nov. sp. isolated from sea sand.</title>
        <authorList>
            <person name="Kim J."/>
            <person name="Jeong S.E."/>
            <person name="Jung H.S."/>
            <person name="Jeon C.O."/>
        </authorList>
    </citation>
    <scope>NUCLEOTIDE SEQUENCE [LARGE SCALE GENOMIC DNA]</scope>
    <source>
        <strain evidence="7 8">DP05</strain>
    </source>
</reference>
<keyword evidence="3" id="KW-0547">Nucleotide-binding</keyword>
<accession>A0A6L8W5S7</accession>
<dbReference type="CDD" id="cd03255">
    <property type="entry name" value="ABC_MJ0796_LolCDE_FtsE"/>
    <property type="match status" value="1"/>
</dbReference>
<keyword evidence="2" id="KW-1003">Cell membrane</keyword>
<keyword evidence="4 7" id="KW-0067">ATP-binding</keyword>
<dbReference type="Gene3D" id="3.40.50.300">
    <property type="entry name" value="P-loop containing nucleotide triphosphate hydrolases"/>
    <property type="match status" value="1"/>
</dbReference>
<dbReference type="Proteomes" id="UP000476030">
    <property type="component" value="Unassembled WGS sequence"/>
</dbReference>
<keyword evidence="2" id="KW-0472">Membrane</keyword>
<dbReference type="Pfam" id="PF00005">
    <property type="entry name" value="ABC_tran"/>
    <property type="match status" value="1"/>
</dbReference>
<evidence type="ECO:0000256" key="1">
    <source>
        <dbReference type="ARBA" id="ARBA00022448"/>
    </source>
</evidence>
<dbReference type="SMART" id="SM00382">
    <property type="entry name" value="AAA"/>
    <property type="match status" value="1"/>
</dbReference>
<dbReference type="GO" id="GO:0016887">
    <property type="term" value="F:ATP hydrolysis activity"/>
    <property type="evidence" value="ECO:0007669"/>
    <property type="project" value="InterPro"/>
</dbReference>